<feature type="region of interest" description="Disordered" evidence="1">
    <location>
        <begin position="21"/>
        <end position="68"/>
    </location>
</feature>
<name>A0A9P6J2R5_9FUNG</name>
<dbReference type="Proteomes" id="UP000749646">
    <property type="component" value="Unassembled WGS sequence"/>
</dbReference>
<keyword evidence="3" id="KW-1185">Reference proteome</keyword>
<protein>
    <submittedName>
        <fullName evidence="2">Uncharacterized protein</fullName>
    </submittedName>
</protein>
<sequence length="259" mass="29125">MTRYSPRFSFGFLSGRRRNTKFEQRESEKGIQTEVEEEGWEDDEEQEEEEEEAVEEQESERDEEEVSDISSIGSDMIFYCLSSKEEVEARAKEQLFSRDKAEDKETLEAASNDDDYQWIDMPIANNPPRRVAFHDIQPEREHFRNTFVRHSGYIHKNFIDSDPTFTLIESTVTITASTFTVIGSTFNVIGSTFNVIASTFTITASAFTVIASTFTCVVGSTPKTGGSGSTFTTTVNSSGFATKKEDSILTFALSTTFIA</sequence>
<accession>A0A9P6J2R5</accession>
<feature type="compositionally biased region" description="Basic and acidic residues" evidence="1">
    <location>
        <begin position="21"/>
        <end position="31"/>
    </location>
</feature>
<organism evidence="2 3">
    <name type="scientific">Modicella reniformis</name>
    <dbReference type="NCBI Taxonomy" id="1440133"/>
    <lineage>
        <taxon>Eukaryota</taxon>
        <taxon>Fungi</taxon>
        <taxon>Fungi incertae sedis</taxon>
        <taxon>Mucoromycota</taxon>
        <taxon>Mortierellomycotina</taxon>
        <taxon>Mortierellomycetes</taxon>
        <taxon>Mortierellales</taxon>
        <taxon>Mortierellaceae</taxon>
        <taxon>Modicella</taxon>
    </lineage>
</organism>
<feature type="compositionally biased region" description="Acidic residues" evidence="1">
    <location>
        <begin position="34"/>
        <end position="67"/>
    </location>
</feature>
<evidence type="ECO:0000313" key="3">
    <source>
        <dbReference type="Proteomes" id="UP000749646"/>
    </source>
</evidence>
<proteinExistence type="predicted"/>
<dbReference type="AlphaFoldDB" id="A0A9P6J2R5"/>
<gene>
    <name evidence="2" type="ORF">BGZ65_000920</name>
</gene>
<evidence type="ECO:0000313" key="2">
    <source>
        <dbReference type="EMBL" id="KAF9959023.1"/>
    </source>
</evidence>
<reference evidence="2" key="1">
    <citation type="journal article" date="2020" name="Fungal Divers.">
        <title>Resolving the Mortierellaceae phylogeny through synthesis of multi-gene phylogenetics and phylogenomics.</title>
        <authorList>
            <person name="Vandepol N."/>
            <person name="Liber J."/>
            <person name="Desiro A."/>
            <person name="Na H."/>
            <person name="Kennedy M."/>
            <person name="Barry K."/>
            <person name="Grigoriev I.V."/>
            <person name="Miller A.N."/>
            <person name="O'Donnell K."/>
            <person name="Stajich J.E."/>
            <person name="Bonito G."/>
        </authorList>
    </citation>
    <scope>NUCLEOTIDE SEQUENCE</scope>
    <source>
        <strain evidence="2">MES-2147</strain>
    </source>
</reference>
<comment type="caution">
    <text evidence="2">The sequence shown here is derived from an EMBL/GenBank/DDBJ whole genome shotgun (WGS) entry which is preliminary data.</text>
</comment>
<dbReference type="EMBL" id="JAAAHW010006530">
    <property type="protein sequence ID" value="KAF9959023.1"/>
    <property type="molecule type" value="Genomic_DNA"/>
</dbReference>
<evidence type="ECO:0000256" key="1">
    <source>
        <dbReference type="SAM" id="MobiDB-lite"/>
    </source>
</evidence>